<sequence>MADNITEAYQLINQLLAALNSTVGSYTASQESDKEDDIGNQLSSTALVVSFTALVIALLQAILEYVSSNSAQGEKCNTGAIGDYARVSGIRRWSWRHWRRQYFYPELQLDIFHLCRGLYDVTNSGVGDVFKEFNDLHPAGLDNVESSGYSSWRYLQGLEDLKLVPKTTIR</sequence>
<dbReference type="Proteomes" id="UP001583177">
    <property type="component" value="Unassembled WGS sequence"/>
</dbReference>
<evidence type="ECO:0000313" key="1">
    <source>
        <dbReference type="EMBL" id="KAL1877887.1"/>
    </source>
</evidence>
<name>A0ABR3XQS3_9PEZI</name>
<evidence type="ECO:0000313" key="2">
    <source>
        <dbReference type="Proteomes" id="UP001583177"/>
    </source>
</evidence>
<keyword evidence="2" id="KW-1185">Reference proteome</keyword>
<protein>
    <submittedName>
        <fullName evidence="1">Uncharacterized protein</fullName>
    </submittedName>
</protein>
<dbReference type="EMBL" id="JAWRVE010000013">
    <property type="protein sequence ID" value="KAL1877887.1"/>
    <property type="molecule type" value="Genomic_DNA"/>
</dbReference>
<comment type="caution">
    <text evidence="1">The sequence shown here is derived from an EMBL/GenBank/DDBJ whole genome shotgun (WGS) entry which is preliminary data.</text>
</comment>
<reference evidence="1 2" key="1">
    <citation type="journal article" date="2024" name="IMA Fungus">
        <title>IMA Genome - F19 : A genome assembly and annotation guide to empower mycologists, including annotated draft genome sequences of Ceratocystis pirilliformis, Diaporthe australafricana, Fusarium ophioides, Paecilomyces lecythidis, and Sporothrix stenoceras.</title>
        <authorList>
            <person name="Aylward J."/>
            <person name="Wilson A.M."/>
            <person name="Visagie C.M."/>
            <person name="Spraker J."/>
            <person name="Barnes I."/>
            <person name="Buitendag C."/>
            <person name="Ceriani C."/>
            <person name="Del Mar Angel L."/>
            <person name="du Plessis D."/>
            <person name="Fuchs T."/>
            <person name="Gasser K."/>
            <person name="Kramer D."/>
            <person name="Li W."/>
            <person name="Munsamy K."/>
            <person name="Piso A."/>
            <person name="Price J.L."/>
            <person name="Sonnekus B."/>
            <person name="Thomas C."/>
            <person name="van der Nest A."/>
            <person name="van Dijk A."/>
            <person name="van Heerden A."/>
            <person name="van Vuuren N."/>
            <person name="Yilmaz N."/>
            <person name="Duong T.A."/>
            <person name="van der Merwe N.A."/>
            <person name="Wingfield M.J."/>
            <person name="Wingfield B.D."/>
        </authorList>
    </citation>
    <scope>NUCLEOTIDE SEQUENCE [LARGE SCALE GENOMIC DNA]</scope>
    <source>
        <strain evidence="1 2">CMW 18300</strain>
    </source>
</reference>
<organism evidence="1 2">
    <name type="scientific">Diaporthe australafricana</name>
    <dbReference type="NCBI Taxonomy" id="127596"/>
    <lineage>
        <taxon>Eukaryota</taxon>
        <taxon>Fungi</taxon>
        <taxon>Dikarya</taxon>
        <taxon>Ascomycota</taxon>
        <taxon>Pezizomycotina</taxon>
        <taxon>Sordariomycetes</taxon>
        <taxon>Sordariomycetidae</taxon>
        <taxon>Diaporthales</taxon>
        <taxon>Diaporthaceae</taxon>
        <taxon>Diaporthe</taxon>
    </lineage>
</organism>
<proteinExistence type="predicted"/>
<accession>A0ABR3XQS3</accession>
<gene>
    <name evidence="1" type="ORF">Daus18300_002240</name>
</gene>